<accession>A0A3N0XQW3</accession>
<dbReference type="PANTHER" id="PTHR21063:SF4">
    <property type="entry name" value="CD48 ANTIGEN-RELATED"/>
    <property type="match status" value="1"/>
</dbReference>
<dbReference type="Proteomes" id="UP000281406">
    <property type="component" value="Unassembled WGS sequence"/>
</dbReference>
<proteinExistence type="predicted"/>
<comment type="caution">
    <text evidence="2">The sequence shown here is derived from an EMBL/GenBank/DDBJ whole genome shotgun (WGS) entry which is preliminary data.</text>
</comment>
<organism evidence="2 3">
    <name type="scientific">Anabarilius grahami</name>
    <name type="common">Kanglang fish</name>
    <name type="synonym">Barilius grahami</name>
    <dbReference type="NCBI Taxonomy" id="495550"/>
    <lineage>
        <taxon>Eukaryota</taxon>
        <taxon>Metazoa</taxon>
        <taxon>Chordata</taxon>
        <taxon>Craniata</taxon>
        <taxon>Vertebrata</taxon>
        <taxon>Euteleostomi</taxon>
        <taxon>Actinopterygii</taxon>
        <taxon>Neopterygii</taxon>
        <taxon>Teleostei</taxon>
        <taxon>Ostariophysi</taxon>
        <taxon>Cypriniformes</taxon>
        <taxon>Xenocyprididae</taxon>
        <taxon>Xenocypridinae</taxon>
        <taxon>Xenocypridinae incertae sedis</taxon>
        <taxon>Anabarilius</taxon>
    </lineage>
</organism>
<dbReference type="PANTHER" id="PTHR21063">
    <property type="entry name" value="LFA-3"/>
    <property type="match status" value="1"/>
</dbReference>
<dbReference type="Gene3D" id="2.60.40.10">
    <property type="entry name" value="Immunoglobulins"/>
    <property type="match status" value="2"/>
</dbReference>
<dbReference type="AlphaFoldDB" id="A0A3N0XQW3"/>
<dbReference type="InterPro" id="IPR003599">
    <property type="entry name" value="Ig_sub"/>
</dbReference>
<reference evidence="2 3" key="1">
    <citation type="submission" date="2018-10" db="EMBL/GenBank/DDBJ databases">
        <title>Genome assembly for a Yunnan-Guizhou Plateau 3E fish, Anabarilius grahami (Regan), and its evolutionary and genetic applications.</title>
        <authorList>
            <person name="Jiang W."/>
        </authorList>
    </citation>
    <scope>NUCLEOTIDE SEQUENCE [LARGE SCALE GENOMIC DNA]</scope>
    <source>
        <strain evidence="2">AG-KIZ</strain>
        <tissue evidence="2">Muscle</tissue>
    </source>
</reference>
<gene>
    <name evidence="2" type="ORF">DPX16_20139</name>
</gene>
<dbReference type="InterPro" id="IPR013106">
    <property type="entry name" value="Ig_V-set"/>
</dbReference>
<dbReference type="SUPFAM" id="SSF48726">
    <property type="entry name" value="Immunoglobulin"/>
    <property type="match status" value="2"/>
</dbReference>
<keyword evidence="3" id="KW-1185">Reference proteome</keyword>
<dbReference type="SMART" id="SM00409">
    <property type="entry name" value="IG"/>
    <property type="match status" value="1"/>
</dbReference>
<dbReference type="Pfam" id="PF07686">
    <property type="entry name" value="V-set"/>
    <property type="match status" value="1"/>
</dbReference>
<sequence length="374" mass="41633">MFGSTRIAEIDRLTQTNSTYDGPAERFRDRLKLDQTGSLTITNTRTTDSGLYTVTVISKETSYMSFNVTVYESPQSTSSPERSLSSCVVNNLTVNQTEDANVTEVHQPCSDYIHCCGSTEAVIRLVLSALVGVATVAFLVYDIRSTRSELNNSTDEMRTVSLTQGDSVTLHTDANEVQKYMLIQWKFGSTRIAEVSKLTQTNSTYDGPAERFRDRLKLDQTGSLTITNTRTTDSGLYTVTVISKETSYVSFNLTVNESPQSTSSLERSSSSNFLSTSCVVNNLTINRTEDANITELNQPSSDHIHCCGFVETVIRLALSALVGVGTVAFLVYDMRSTRSELIRPEETRHHFQTHGVKSDRQYEMSRSFSSRYVC</sequence>
<dbReference type="InterPro" id="IPR036179">
    <property type="entry name" value="Ig-like_dom_sf"/>
</dbReference>
<protein>
    <recommendedName>
        <fullName evidence="1">Immunoglobulin domain-containing protein</fullName>
    </recommendedName>
</protein>
<dbReference type="EMBL" id="RJVU01063416">
    <property type="protein sequence ID" value="ROJ25326.1"/>
    <property type="molecule type" value="Genomic_DNA"/>
</dbReference>
<dbReference type="InterPro" id="IPR013783">
    <property type="entry name" value="Ig-like_fold"/>
</dbReference>
<name>A0A3N0XQW3_ANAGA</name>
<feature type="domain" description="Immunoglobulin" evidence="1">
    <location>
        <begin position="157"/>
        <end position="256"/>
    </location>
</feature>
<evidence type="ECO:0000313" key="3">
    <source>
        <dbReference type="Proteomes" id="UP000281406"/>
    </source>
</evidence>
<evidence type="ECO:0000259" key="1">
    <source>
        <dbReference type="SMART" id="SM00409"/>
    </source>
</evidence>
<evidence type="ECO:0000313" key="2">
    <source>
        <dbReference type="EMBL" id="ROJ25326.1"/>
    </source>
</evidence>
<dbReference type="OrthoDB" id="10379041at2759"/>